<evidence type="ECO:0000256" key="5">
    <source>
        <dbReference type="ARBA" id="ARBA00023002"/>
    </source>
</evidence>
<feature type="domain" description="Tetrapyrrole biosynthesis glutamyl-tRNA reductase dimerisation" evidence="11">
    <location>
        <begin position="322"/>
        <end position="421"/>
    </location>
</feature>
<evidence type="ECO:0000313" key="14">
    <source>
        <dbReference type="EMBL" id="WLV23700.1"/>
    </source>
</evidence>
<dbReference type="InterPro" id="IPR015895">
    <property type="entry name" value="4pyrrol_synth_GluRdtase_N"/>
</dbReference>
<evidence type="ECO:0000256" key="7">
    <source>
        <dbReference type="ARBA" id="ARBA00047464"/>
    </source>
</evidence>
<feature type="binding site" evidence="8">
    <location>
        <begin position="49"/>
        <end position="52"/>
    </location>
    <ligand>
        <name>substrate</name>
    </ligand>
</feature>
<dbReference type="Pfam" id="PF05201">
    <property type="entry name" value="GlutR_N"/>
    <property type="match status" value="1"/>
</dbReference>
<dbReference type="PANTHER" id="PTHR43013">
    <property type="entry name" value="GLUTAMYL-TRNA REDUCTASE"/>
    <property type="match status" value="1"/>
</dbReference>
<dbReference type="Gene3D" id="3.30.460.30">
    <property type="entry name" value="Glutamyl-tRNA reductase, N-terminal domain"/>
    <property type="match status" value="1"/>
</dbReference>
<dbReference type="SUPFAM" id="SSF69075">
    <property type="entry name" value="Glutamyl tRNA-reductase dimerization domain"/>
    <property type="match status" value="1"/>
</dbReference>
<dbReference type="InterPro" id="IPR036343">
    <property type="entry name" value="GluRdtase_N_sf"/>
</dbReference>
<feature type="binding site" evidence="8">
    <location>
        <position position="109"/>
    </location>
    <ligand>
        <name>substrate</name>
    </ligand>
</feature>
<evidence type="ECO:0000256" key="1">
    <source>
        <dbReference type="ARBA" id="ARBA00005059"/>
    </source>
</evidence>
<dbReference type="EMBL" id="CP129113">
    <property type="protein sequence ID" value="WLV23700.1"/>
    <property type="molecule type" value="Genomic_DNA"/>
</dbReference>
<evidence type="ECO:0000256" key="2">
    <source>
        <dbReference type="ARBA" id="ARBA00005916"/>
    </source>
</evidence>
<comment type="function">
    <text evidence="8">Catalyzes the NADPH-dependent reduction of glutamyl-tRNA(Glu) to glutamate 1-semialdehyde (GSA).</text>
</comment>
<evidence type="ECO:0000256" key="8">
    <source>
        <dbReference type="HAMAP-Rule" id="MF_00087"/>
    </source>
</evidence>
<dbReference type="EC" id="1.2.1.70" evidence="3 8"/>
<feature type="domain" description="Glutamyl-tRNA reductase N-terminal" evidence="13">
    <location>
        <begin position="6"/>
        <end position="156"/>
    </location>
</feature>
<evidence type="ECO:0000256" key="10">
    <source>
        <dbReference type="SAM" id="Coils"/>
    </source>
</evidence>
<dbReference type="InterPro" id="IPR000343">
    <property type="entry name" value="4pyrrol_synth_GluRdtase"/>
</dbReference>
<dbReference type="InterPro" id="IPR036453">
    <property type="entry name" value="GluRdtase_dimer_dom_sf"/>
</dbReference>
<dbReference type="Gene3D" id="3.40.50.720">
    <property type="entry name" value="NAD(P)-binding Rossmann-like Domain"/>
    <property type="match status" value="1"/>
</dbReference>
<accession>A0ABY9KSD2</accession>
<evidence type="ECO:0000256" key="6">
    <source>
        <dbReference type="ARBA" id="ARBA00023244"/>
    </source>
</evidence>
<dbReference type="InterPro" id="IPR006151">
    <property type="entry name" value="Shikm_DH/Glu-tRNA_Rdtase"/>
</dbReference>
<gene>
    <name evidence="8 14" type="primary">hemA</name>
    <name evidence="14" type="ORF">QR721_08585</name>
</gene>
<dbReference type="HAMAP" id="MF_00087">
    <property type="entry name" value="Glu_tRNA_reductase"/>
    <property type="match status" value="1"/>
</dbReference>
<comment type="pathway">
    <text evidence="1 8 9">Porphyrin-containing compound metabolism; protoporphyrin-IX biosynthesis; 5-aminolevulinate from L-glutamyl-tRNA(Glu): step 1/2.</text>
</comment>
<evidence type="ECO:0000313" key="15">
    <source>
        <dbReference type="Proteomes" id="UP001180087"/>
    </source>
</evidence>
<reference evidence="14" key="1">
    <citation type="submission" date="2023-06" db="EMBL/GenBank/DDBJ databases">
        <title>A Treasure from Seagulls: Isolation and Description of Aciduricobacillus qingdaonensis gen. nov., sp. nov., a Rare Obligately Uric Acid-utilizing Member in the Family Bacillaceae.</title>
        <authorList>
            <person name="Liu W."/>
            <person name="Wang B."/>
        </authorList>
    </citation>
    <scope>NUCLEOTIDE SEQUENCE</scope>
    <source>
        <strain evidence="14">44XB</strain>
    </source>
</reference>
<feature type="site" description="Important for activity" evidence="8">
    <location>
        <position position="99"/>
    </location>
</feature>
<dbReference type="InterPro" id="IPR036291">
    <property type="entry name" value="NAD(P)-bd_dom_sf"/>
</dbReference>
<organism evidence="14 15">
    <name type="scientific">Aciduricibacillus chroicocephali</name>
    <dbReference type="NCBI Taxonomy" id="3054939"/>
    <lineage>
        <taxon>Bacteria</taxon>
        <taxon>Bacillati</taxon>
        <taxon>Bacillota</taxon>
        <taxon>Bacilli</taxon>
        <taxon>Bacillales</taxon>
        <taxon>Bacillaceae</taxon>
        <taxon>Aciduricibacillus</taxon>
    </lineage>
</organism>
<comment type="similarity">
    <text evidence="2 8 9">Belongs to the glutamyl-tRNA reductase family.</text>
</comment>
<keyword evidence="4 8" id="KW-0521">NADP</keyword>
<dbReference type="SUPFAM" id="SSF51735">
    <property type="entry name" value="NAD(P)-binding Rossmann-fold domains"/>
    <property type="match status" value="1"/>
</dbReference>
<keyword evidence="6 8" id="KW-0627">Porphyrin biosynthesis</keyword>
<dbReference type="PROSITE" id="PS00747">
    <property type="entry name" value="GLUTR"/>
    <property type="match status" value="1"/>
</dbReference>
<evidence type="ECO:0000259" key="11">
    <source>
        <dbReference type="Pfam" id="PF00745"/>
    </source>
</evidence>
<feature type="active site" description="Nucleophile" evidence="8">
    <location>
        <position position="50"/>
    </location>
</feature>
<dbReference type="PANTHER" id="PTHR43013:SF1">
    <property type="entry name" value="GLUTAMYL-TRNA REDUCTASE"/>
    <property type="match status" value="1"/>
</dbReference>
<dbReference type="CDD" id="cd05213">
    <property type="entry name" value="NAD_bind_Glutamyl_tRNA_reduct"/>
    <property type="match status" value="1"/>
</dbReference>
<dbReference type="InterPro" id="IPR018214">
    <property type="entry name" value="GluRdtase_CS"/>
</dbReference>
<evidence type="ECO:0000256" key="4">
    <source>
        <dbReference type="ARBA" id="ARBA00022857"/>
    </source>
</evidence>
<evidence type="ECO:0000256" key="3">
    <source>
        <dbReference type="ARBA" id="ARBA00012970"/>
    </source>
</evidence>
<dbReference type="Pfam" id="PF00745">
    <property type="entry name" value="GlutR_dimer"/>
    <property type="match status" value="1"/>
</dbReference>
<dbReference type="RefSeq" id="WP_348025972.1">
    <property type="nucleotide sequence ID" value="NZ_CP129113.1"/>
</dbReference>
<dbReference type="GO" id="GO:0008883">
    <property type="term" value="F:glutamyl-tRNA reductase activity"/>
    <property type="evidence" value="ECO:0007669"/>
    <property type="project" value="UniProtKB-EC"/>
</dbReference>
<dbReference type="InterPro" id="IPR015896">
    <property type="entry name" value="4pyrrol_synth_GluRdtase_dimer"/>
</dbReference>
<keyword evidence="10" id="KW-0175">Coiled coil</keyword>
<dbReference type="Pfam" id="PF01488">
    <property type="entry name" value="Shikimate_DH"/>
    <property type="match status" value="1"/>
</dbReference>
<comment type="subunit">
    <text evidence="8">Homodimer.</text>
</comment>
<feature type="binding site" evidence="8">
    <location>
        <position position="120"/>
    </location>
    <ligand>
        <name>substrate</name>
    </ligand>
</feature>
<keyword evidence="5 8" id="KW-0560">Oxidoreductase</keyword>
<protein>
    <recommendedName>
        <fullName evidence="3 8">Glutamyl-tRNA reductase</fullName>
        <shortName evidence="8">GluTR</shortName>
        <ecNumber evidence="3 8">1.2.1.70</ecNumber>
    </recommendedName>
</protein>
<feature type="binding site" evidence="8">
    <location>
        <begin position="190"/>
        <end position="195"/>
    </location>
    <ligand>
        <name>NADP(+)</name>
        <dbReference type="ChEBI" id="CHEBI:58349"/>
    </ligand>
</feature>
<comment type="domain">
    <text evidence="8">Possesses an unusual extended V-shaped dimeric structure with each monomer consisting of three distinct domains arranged along a curved 'spinal' alpha-helix. The N-terminal catalytic domain specifically recognizes the glutamate moiety of the substrate. The second domain is the NADPH-binding domain, and the third C-terminal domain is responsible for dimerization.</text>
</comment>
<dbReference type="SUPFAM" id="SSF69742">
    <property type="entry name" value="Glutamyl tRNA-reductase catalytic, N-terminal domain"/>
    <property type="match status" value="1"/>
</dbReference>
<comment type="catalytic activity">
    <reaction evidence="7 8 9">
        <text>(S)-4-amino-5-oxopentanoate + tRNA(Glu) + NADP(+) = L-glutamyl-tRNA(Glu) + NADPH + H(+)</text>
        <dbReference type="Rhea" id="RHEA:12344"/>
        <dbReference type="Rhea" id="RHEA-COMP:9663"/>
        <dbReference type="Rhea" id="RHEA-COMP:9680"/>
        <dbReference type="ChEBI" id="CHEBI:15378"/>
        <dbReference type="ChEBI" id="CHEBI:57501"/>
        <dbReference type="ChEBI" id="CHEBI:57783"/>
        <dbReference type="ChEBI" id="CHEBI:58349"/>
        <dbReference type="ChEBI" id="CHEBI:78442"/>
        <dbReference type="ChEBI" id="CHEBI:78520"/>
        <dbReference type="EC" id="1.2.1.70"/>
    </reaction>
</comment>
<name>A0ABY9KSD2_9BACI</name>
<dbReference type="PIRSF" id="PIRSF000445">
    <property type="entry name" value="4pyrrol_synth_GluRdtase"/>
    <property type="match status" value="1"/>
</dbReference>
<sequence>MHIIKVGLNYRTAPVEIREKLAFSEDAVDGAMIHLNLQKSILENVIISTCNRTEIYVVADQLHTGRYYIKQFLSDWFEIDKESFLPYLVIEENDAAIEHLFRVASGLDSMVLGETQILGQVRDAFLTAQKSRTTGTIFNELFKQAITFAKRAHKETAIGEHAVSISYAAVQLAKSALSGSLKDKHVAVLGAGKMGTLSLKNLSAAGPARLSILNRTYEKAAVLASETGAEAVPYEKLGDLLQEADVLISSTGAPDIVLHMKQVKEILSKRRNPSDLIMIDIAVPRDIDSGIAGLDGVKLYDIDNLQDIVDENLEARKKAANEVEAMLEEEIVAFNGWLATLGVVPIISALRDKALAIQAETMNSIERKMPDLTTREKKVLNKHTKSIINQMLKEPIRQAKELATSENPEESLALFMKIFGIDEAVKNDLASSREQGNPVAFGAGNSGILTFSLADRITSGQ</sequence>
<feature type="domain" description="Quinate/shikimate 5-dehydrogenase/glutamyl-tRNA reductase" evidence="12">
    <location>
        <begin position="172"/>
        <end position="308"/>
    </location>
</feature>
<proteinExistence type="inferred from homology"/>
<feature type="binding site" evidence="8">
    <location>
        <begin position="114"/>
        <end position="116"/>
    </location>
    <ligand>
        <name>substrate</name>
    </ligand>
</feature>
<evidence type="ECO:0000259" key="12">
    <source>
        <dbReference type="Pfam" id="PF01488"/>
    </source>
</evidence>
<dbReference type="Proteomes" id="UP001180087">
    <property type="component" value="Chromosome"/>
</dbReference>
<keyword evidence="15" id="KW-1185">Reference proteome</keyword>
<evidence type="ECO:0000259" key="13">
    <source>
        <dbReference type="Pfam" id="PF05201"/>
    </source>
</evidence>
<dbReference type="NCBIfam" id="TIGR01035">
    <property type="entry name" value="hemA"/>
    <property type="match status" value="1"/>
</dbReference>
<comment type="miscellaneous">
    <text evidence="8">During catalysis, the active site Cys acts as a nucleophile attacking the alpha-carbonyl group of tRNA-bound glutamate with the formation of a thioester intermediate between enzyme and glutamate, and the concomitant release of tRNA(Glu). The thioester intermediate is finally reduced by direct hydride transfer from NADPH, to form the product GSA.</text>
</comment>
<feature type="coiled-coil region" evidence="10">
    <location>
        <begin position="302"/>
        <end position="330"/>
    </location>
</feature>
<evidence type="ECO:0000256" key="9">
    <source>
        <dbReference type="RuleBase" id="RU000584"/>
    </source>
</evidence>